<accession>A0AAW1UPM1</accession>
<feature type="compositionally biased region" description="Polar residues" evidence="1">
    <location>
        <begin position="897"/>
        <end position="906"/>
    </location>
</feature>
<sequence length="1061" mass="118744">MDISRGTLLGCSEKQSIRRLEIYPSSNLFKENVLDKLLELKLLKFTEGTKICLGNIPMNLFFDVELASSNCCGNNIIKEADKLTEEQQSNDNQEVICNFNSHELGNSTFDAPKAINLFPIFCGKTVHSTEFTLSHDGKITYICSNETQCNTQPSNQLELINRDTYSDSMRVGSEFSTRNNKSNMKLQHVNSFSTLSESASRTLIRKSRIYRANIQNRSLMKLDNFVNVSQPVLPNASTLFMQLEYPCSFLVYSLLNQQDRMQKSPKCLIGTDDKLNRKITNVKCKCREKKRPCSHLHQKDKPNTMNKFRSSGVNKTCGCLHLDRIFSSDKTMVRKLSKIHDLRGIRNNICGETFLMKSEFSNEAINMKTSSPMRLDLWSRSNQEKQSLTKSEDTIAENLQRKEGCAKMRKPKRKCGCIRPYETSTALPLSAPPRPAQKKRYSCSCKISDKLAGPLDKPNTRDCLEKLNAKQSKCRINFNNRKDKHLCDVCKLVYGIGDIMDEKESLISIEFSDVDKLISILDDVKNTGSKISTSIKRLKETNRNAEPNDFDEYLLTCSTEGANKPNTIGIKIKYSDYKIQDQKGHVKSDNCSCLGGNLNETNTTKDIECIFQKVCPCATSSRHDAERSNGAECVCATKKIYESAKNEDQASKGCRFPTDRRISQGQVMPLIEVEFQADGDVRNEVECIFKSERICSYSSKSESPSTTNIETRKALKKQDQEVLRKSCYKESCPKLTEPLIFPEKKDCLVEESCIRERLLRTICVIPDLSASENAEPLKSTTQKRGPQKKASNKTEKKGSQKTAKKKADSPKLTPGKPLPKKTNSKKGSSTPPNKVPSKQKNPKEKVSSPSVNKAPAPKKKSKQKTSVSDTTVRAPKAKSKQKTSLSDTKVPERKTNSKQSKSSTDTKAPAQKTNSKKSKSSTDTKVPAQKTNSKKSKSSTDTKVPARKTNSKQTTSVNATKTSSGKTNSKKGSAISATKKPSRKTNSKDKASINTDQKASAKSKPVKVPTKKTKSRRDSSISKKPDTIQFTPELPVLRLNEVDQALLSQALEVFLRKRGFL</sequence>
<feature type="region of interest" description="Disordered" evidence="1">
    <location>
        <begin position="774"/>
        <end position="1026"/>
    </location>
</feature>
<feature type="compositionally biased region" description="Low complexity" evidence="1">
    <location>
        <begin position="958"/>
        <end position="974"/>
    </location>
</feature>
<reference evidence="2 3" key="1">
    <citation type="submission" date="2023-03" db="EMBL/GenBank/DDBJ databases">
        <title>Genome insight into feeding habits of ladybird beetles.</title>
        <authorList>
            <person name="Li H.-S."/>
            <person name="Huang Y.-H."/>
            <person name="Pang H."/>
        </authorList>
    </citation>
    <scope>NUCLEOTIDE SEQUENCE [LARGE SCALE GENOMIC DNA]</scope>
    <source>
        <strain evidence="2">SYSU_2023b</strain>
        <tissue evidence="2">Whole body</tissue>
    </source>
</reference>
<evidence type="ECO:0000313" key="2">
    <source>
        <dbReference type="EMBL" id="KAK9885506.1"/>
    </source>
</evidence>
<name>A0AAW1UPM1_9CUCU</name>
<protein>
    <submittedName>
        <fullName evidence="2">Uncharacterized protein</fullName>
    </submittedName>
</protein>
<comment type="caution">
    <text evidence="2">The sequence shown here is derived from an EMBL/GenBank/DDBJ whole genome shotgun (WGS) entry which is preliminary data.</text>
</comment>
<gene>
    <name evidence="2" type="ORF">WA026_010999</name>
</gene>
<proteinExistence type="predicted"/>
<organism evidence="2 3">
    <name type="scientific">Henosepilachna vigintioctopunctata</name>
    <dbReference type="NCBI Taxonomy" id="420089"/>
    <lineage>
        <taxon>Eukaryota</taxon>
        <taxon>Metazoa</taxon>
        <taxon>Ecdysozoa</taxon>
        <taxon>Arthropoda</taxon>
        <taxon>Hexapoda</taxon>
        <taxon>Insecta</taxon>
        <taxon>Pterygota</taxon>
        <taxon>Neoptera</taxon>
        <taxon>Endopterygota</taxon>
        <taxon>Coleoptera</taxon>
        <taxon>Polyphaga</taxon>
        <taxon>Cucujiformia</taxon>
        <taxon>Coccinelloidea</taxon>
        <taxon>Coccinellidae</taxon>
        <taxon>Epilachninae</taxon>
        <taxon>Epilachnini</taxon>
        <taxon>Henosepilachna</taxon>
    </lineage>
</organism>
<evidence type="ECO:0000313" key="3">
    <source>
        <dbReference type="Proteomes" id="UP001431783"/>
    </source>
</evidence>
<dbReference type="AlphaFoldDB" id="A0AAW1UPM1"/>
<feature type="compositionally biased region" description="Polar residues" evidence="1">
    <location>
        <begin position="825"/>
        <end position="839"/>
    </location>
</feature>
<dbReference type="Proteomes" id="UP001431783">
    <property type="component" value="Unassembled WGS sequence"/>
</dbReference>
<evidence type="ECO:0000256" key="1">
    <source>
        <dbReference type="SAM" id="MobiDB-lite"/>
    </source>
</evidence>
<dbReference type="EMBL" id="JARQZJ010000095">
    <property type="protein sequence ID" value="KAK9885506.1"/>
    <property type="molecule type" value="Genomic_DNA"/>
</dbReference>
<keyword evidence="3" id="KW-1185">Reference proteome</keyword>
<feature type="compositionally biased region" description="Basic and acidic residues" evidence="1">
    <location>
        <begin position="1016"/>
        <end position="1026"/>
    </location>
</feature>